<evidence type="ECO:0000259" key="1">
    <source>
        <dbReference type="Pfam" id="PF03551"/>
    </source>
</evidence>
<dbReference type="Proteomes" id="UP000250189">
    <property type="component" value="Chromosome"/>
</dbReference>
<name>A0A2Z2NDT9_9EURY</name>
<sequence>MGVGGEYVKAVEKLRKELRAGLYSYLVLLILEREGELHGYGIRKKLEELTNGRLVPSEGTLYDLLKSLKKHKLIEDRLVLIGKRPRRYYRITSQGRDVLEELREEVREIIGILEVVT</sequence>
<dbReference type="InterPro" id="IPR036390">
    <property type="entry name" value="WH_DNA-bd_sf"/>
</dbReference>
<dbReference type="Gene3D" id="1.10.10.10">
    <property type="entry name" value="Winged helix-like DNA-binding domain superfamily/Winged helix DNA-binding domain"/>
    <property type="match status" value="1"/>
</dbReference>
<dbReference type="AlphaFoldDB" id="A0A2Z2NDT9"/>
<dbReference type="InterPro" id="IPR052509">
    <property type="entry name" value="Metal_resp_DNA-bind_regulator"/>
</dbReference>
<dbReference type="SUPFAM" id="SSF46785">
    <property type="entry name" value="Winged helix' DNA-binding domain"/>
    <property type="match status" value="1"/>
</dbReference>
<protein>
    <submittedName>
        <fullName evidence="2">Transcriptional regulator</fullName>
    </submittedName>
</protein>
<dbReference type="InterPro" id="IPR036388">
    <property type="entry name" value="WH-like_DNA-bd_sf"/>
</dbReference>
<reference evidence="2 3" key="1">
    <citation type="submission" date="2016-04" db="EMBL/GenBank/DDBJ databases">
        <title>Complete genome sequence of Thermococcus chitonophagus type strain GC74.</title>
        <authorList>
            <person name="Oger P.M."/>
        </authorList>
    </citation>
    <scope>NUCLEOTIDE SEQUENCE [LARGE SCALE GENOMIC DNA]</scope>
    <source>
        <strain evidence="2 3">GC74</strain>
    </source>
</reference>
<organism evidence="2 3">
    <name type="scientific">Thermococcus chitonophagus</name>
    <dbReference type="NCBI Taxonomy" id="54262"/>
    <lineage>
        <taxon>Archaea</taxon>
        <taxon>Methanobacteriati</taxon>
        <taxon>Methanobacteriota</taxon>
        <taxon>Thermococci</taxon>
        <taxon>Thermococcales</taxon>
        <taxon>Thermococcaceae</taxon>
        <taxon>Thermococcus</taxon>
    </lineage>
</organism>
<dbReference type="InterPro" id="IPR005149">
    <property type="entry name" value="Tscrpt_reg_PadR_N"/>
</dbReference>
<keyword evidence="3" id="KW-1185">Reference proteome</keyword>
<dbReference type="PANTHER" id="PTHR33169">
    <property type="entry name" value="PADR-FAMILY TRANSCRIPTIONAL REGULATOR"/>
    <property type="match status" value="1"/>
</dbReference>
<dbReference type="EMBL" id="CP015193">
    <property type="protein sequence ID" value="ASJ17572.1"/>
    <property type="molecule type" value="Genomic_DNA"/>
</dbReference>
<gene>
    <name evidence="2" type="ORF">A3L04_04130</name>
</gene>
<dbReference type="Pfam" id="PF03551">
    <property type="entry name" value="PadR"/>
    <property type="match status" value="1"/>
</dbReference>
<feature type="domain" description="Transcription regulator PadR N-terminal" evidence="1">
    <location>
        <begin position="27"/>
        <end position="101"/>
    </location>
</feature>
<accession>A0A2Z2NDT9</accession>
<proteinExistence type="predicted"/>
<dbReference type="PANTHER" id="PTHR33169:SF14">
    <property type="entry name" value="TRANSCRIPTIONAL REGULATOR RV3488"/>
    <property type="match status" value="1"/>
</dbReference>
<evidence type="ECO:0000313" key="2">
    <source>
        <dbReference type="EMBL" id="ASJ17572.1"/>
    </source>
</evidence>
<evidence type="ECO:0000313" key="3">
    <source>
        <dbReference type="Proteomes" id="UP000250189"/>
    </source>
</evidence>